<accession>A0A0G0ZHW5</accession>
<comment type="similarity">
    <text evidence="1">Belongs to the TACO1 family.</text>
</comment>
<dbReference type="Pfam" id="PF20772">
    <property type="entry name" value="TACO1_YebC_N"/>
    <property type="match status" value="1"/>
</dbReference>
<feature type="domain" description="TACO1/YebC-like second and third" evidence="4">
    <location>
        <begin position="139"/>
        <end position="175"/>
    </location>
</feature>
<dbReference type="STRING" id="1618756.UV12_C0002G0118"/>
<dbReference type="InterPro" id="IPR048300">
    <property type="entry name" value="TACO1_YebC-like_2nd/3rd_dom"/>
</dbReference>
<dbReference type="Gene3D" id="3.30.70.980">
    <property type="match status" value="1"/>
</dbReference>
<dbReference type="GO" id="GO:0005737">
    <property type="term" value="C:cytoplasm"/>
    <property type="evidence" value="ECO:0007669"/>
    <property type="project" value="UniProtKB-ARBA"/>
</dbReference>
<evidence type="ECO:0000256" key="3">
    <source>
        <dbReference type="ARBA" id="ARBA00023163"/>
    </source>
</evidence>
<dbReference type="Proteomes" id="UP000034704">
    <property type="component" value="Unassembled WGS sequence"/>
</dbReference>
<evidence type="ECO:0000256" key="1">
    <source>
        <dbReference type="ARBA" id="ARBA00008724"/>
    </source>
</evidence>
<dbReference type="InterPro" id="IPR049083">
    <property type="entry name" value="TACO1_YebC_N"/>
</dbReference>
<protein>
    <recommendedName>
        <fullName evidence="8">Transcriptional regulator</fullName>
    </recommendedName>
</protein>
<dbReference type="SUPFAM" id="SSF75625">
    <property type="entry name" value="YebC-like"/>
    <property type="match status" value="1"/>
</dbReference>
<dbReference type="Gene3D" id="1.10.10.200">
    <property type="match status" value="1"/>
</dbReference>
<dbReference type="PANTHER" id="PTHR12532:SF0">
    <property type="entry name" value="TRANSLATIONAL ACTIVATOR OF CYTOCHROME C OXIDASE 1"/>
    <property type="match status" value="1"/>
</dbReference>
<dbReference type="AlphaFoldDB" id="A0A0G0ZHW5"/>
<reference evidence="6 7" key="1">
    <citation type="journal article" date="2015" name="Nature">
        <title>rRNA introns, odd ribosomes, and small enigmatic genomes across a large radiation of phyla.</title>
        <authorList>
            <person name="Brown C.T."/>
            <person name="Hug L.A."/>
            <person name="Thomas B.C."/>
            <person name="Sharon I."/>
            <person name="Castelle C.J."/>
            <person name="Singh A."/>
            <person name="Wilkins M.J."/>
            <person name="Williams K.H."/>
            <person name="Banfield J.F."/>
        </authorList>
    </citation>
    <scope>NUCLEOTIDE SEQUENCE [LARGE SCALE GENOMIC DNA]</scope>
</reference>
<proteinExistence type="inferred from homology"/>
<dbReference type="InterPro" id="IPR029072">
    <property type="entry name" value="YebC-like"/>
</dbReference>
<name>A0A0G0ZHW5_9BACT</name>
<evidence type="ECO:0000259" key="5">
    <source>
        <dbReference type="Pfam" id="PF20772"/>
    </source>
</evidence>
<sequence>MSGHNKWSQIKNKKAVTDGKRSKIFGKFSKLIALESKKAAGNLTSPGLRAVIERAKKENMNNELIDRAIKKGAGGDAGNMEAVLYEAYGPGGCALLIDGLTDNKNRTVAEIKHLLSKRGLALAGQGAAMWAFTKTSDGYEPQTSVPLSDEDGDALSSLLDELDEHDDVQDVYTNAE</sequence>
<evidence type="ECO:0000259" key="4">
    <source>
        <dbReference type="Pfam" id="PF01709"/>
    </source>
</evidence>
<dbReference type="InterPro" id="IPR002876">
    <property type="entry name" value="Transcrip_reg_TACO1-like"/>
</dbReference>
<evidence type="ECO:0000256" key="2">
    <source>
        <dbReference type="ARBA" id="ARBA00023015"/>
    </source>
</evidence>
<keyword evidence="2" id="KW-0805">Transcription regulation</keyword>
<dbReference type="InterPro" id="IPR017856">
    <property type="entry name" value="Integrase-like_N"/>
</dbReference>
<evidence type="ECO:0000313" key="7">
    <source>
        <dbReference type="Proteomes" id="UP000034704"/>
    </source>
</evidence>
<comment type="caution">
    <text evidence="6">The sequence shown here is derived from an EMBL/GenBank/DDBJ whole genome shotgun (WGS) entry which is preliminary data.</text>
</comment>
<dbReference type="InterPro" id="IPR026564">
    <property type="entry name" value="Transcrip_reg_TACO1-like_dom3"/>
</dbReference>
<dbReference type="Pfam" id="PF01709">
    <property type="entry name" value="Transcrip_reg"/>
    <property type="match status" value="2"/>
</dbReference>
<evidence type="ECO:0000313" key="6">
    <source>
        <dbReference type="EMBL" id="KKS48269.1"/>
    </source>
</evidence>
<dbReference type="EMBL" id="LCDG01000002">
    <property type="protein sequence ID" value="KKS48269.1"/>
    <property type="molecule type" value="Genomic_DNA"/>
</dbReference>
<keyword evidence="3" id="KW-0804">Transcription</keyword>
<dbReference type="PANTHER" id="PTHR12532">
    <property type="entry name" value="TRANSLATIONAL ACTIVATOR OF CYTOCHROME C OXIDASE 1"/>
    <property type="match status" value="1"/>
</dbReference>
<organism evidence="6 7">
    <name type="scientific">Candidatus Nomurabacteria bacterium GW2011_GWC2_42_20</name>
    <dbReference type="NCBI Taxonomy" id="1618756"/>
    <lineage>
        <taxon>Bacteria</taxon>
        <taxon>Candidatus Nomuraibacteriota</taxon>
    </lineage>
</organism>
<gene>
    <name evidence="6" type="ORF">UV12_C0002G0118</name>
</gene>
<feature type="domain" description="TACO1/YebC-like second and third" evidence="4">
    <location>
        <begin position="80"/>
        <end position="135"/>
    </location>
</feature>
<evidence type="ECO:0008006" key="8">
    <source>
        <dbReference type="Google" id="ProtNLM"/>
    </source>
</evidence>
<feature type="domain" description="TACO1/YebC-like N-terminal" evidence="5">
    <location>
        <begin position="5"/>
        <end position="75"/>
    </location>
</feature>